<dbReference type="OrthoDB" id="9792160at2"/>
<organism evidence="1 2">
    <name type="scientific">Gloeomargarita lithophora Alchichica-D10</name>
    <dbReference type="NCBI Taxonomy" id="1188229"/>
    <lineage>
        <taxon>Bacteria</taxon>
        <taxon>Bacillati</taxon>
        <taxon>Cyanobacteriota</taxon>
        <taxon>Cyanophyceae</taxon>
        <taxon>Gloeomargaritales</taxon>
        <taxon>Gloeomargaritaceae</taxon>
        <taxon>Gloeomargarita</taxon>
    </lineage>
</organism>
<dbReference type="Proteomes" id="UP000180235">
    <property type="component" value="Chromosome"/>
</dbReference>
<evidence type="ECO:0000313" key="2">
    <source>
        <dbReference type="Proteomes" id="UP000180235"/>
    </source>
</evidence>
<dbReference type="PANTHER" id="PTHR34547:SF1">
    <property type="entry name" value="YACP-LIKE NYN DOMAIN PROTEIN"/>
    <property type="match status" value="1"/>
</dbReference>
<dbReference type="InterPro" id="IPR010298">
    <property type="entry name" value="YacP-like"/>
</dbReference>
<dbReference type="CDD" id="cd10912">
    <property type="entry name" value="PIN_YacP-like"/>
    <property type="match status" value="1"/>
</dbReference>
<reference evidence="1 2" key="1">
    <citation type="submission" date="2016-10" db="EMBL/GenBank/DDBJ databases">
        <title>Description of Gloeomargarita lithophora gen. nov., sp. nov., a thylakoid-bearing basal-branching cyanobacterium with intracellular carbonates, and proposal for Gloeomargaritales ord. nov.</title>
        <authorList>
            <person name="Moreira D."/>
            <person name="Tavera R."/>
            <person name="Benzerara K."/>
            <person name="Skouri-Panet F."/>
            <person name="Couradeau E."/>
            <person name="Gerard E."/>
            <person name="Loussert C."/>
            <person name="Novelo E."/>
            <person name="Zivanovic Y."/>
            <person name="Lopez-Garcia P."/>
        </authorList>
    </citation>
    <scope>NUCLEOTIDE SEQUENCE [LARGE SCALE GENOMIC DNA]</scope>
    <source>
        <strain evidence="1 2">D10</strain>
    </source>
</reference>
<dbReference type="KEGG" id="glt:GlitD10_0320"/>
<proteinExistence type="predicted"/>
<dbReference type="EMBL" id="CP017675">
    <property type="protein sequence ID" value="APB32627.1"/>
    <property type="molecule type" value="Genomic_DNA"/>
</dbReference>
<dbReference type="AlphaFoldDB" id="A0A1J0A9M7"/>
<dbReference type="RefSeq" id="WP_071453336.1">
    <property type="nucleotide sequence ID" value="NZ_CP017675.1"/>
</dbReference>
<protein>
    <submittedName>
        <fullName evidence="1">RNA-binding protein containing a PIN domain</fullName>
    </submittedName>
</protein>
<evidence type="ECO:0000313" key="1">
    <source>
        <dbReference type="EMBL" id="APB32627.1"/>
    </source>
</evidence>
<sequence length="166" mass="19141">MAPKANALMVVDGYNVIGAKWDMTQGDLAQWRRELVENLCNYTALNPCQTHVIFDAHQRRQRETWEEITDQVRVCYTAYGLTADAYIERFCARHRGREQRLIVVTSDRLEWMTAAGYGAEWLSSPALWQAMAQQPRQQTPKGTAGRMNRGLPAAIQKRLRQWSNEL</sequence>
<name>A0A1J0A9M7_9CYAN</name>
<dbReference type="PANTHER" id="PTHR34547">
    <property type="entry name" value="YACP-LIKE NYN DOMAIN PROTEIN"/>
    <property type="match status" value="1"/>
</dbReference>
<dbReference type="STRING" id="1188229.GlitD10_0320"/>
<keyword evidence="2" id="KW-1185">Reference proteome</keyword>
<dbReference type="Pfam" id="PF05991">
    <property type="entry name" value="NYN_YacP"/>
    <property type="match status" value="1"/>
</dbReference>
<accession>A0A1J0A9M7</accession>
<gene>
    <name evidence="1" type="ORF">GlitD10_0320</name>
</gene>